<organism evidence="5 6">
    <name type="scientific">Enterovibrio gelatinilyticus</name>
    <dbReference type="NCBI Taxonomy" id="2899819"/>
    <lineage>
        <taxon>Bacteria</taxon>
        <taxon>Pseudomonadati</taxon>
        <taxon>Pseudomonadota</taxon>
        <taxon>Gammaproteobacteria</taxon>
        <taxon>Vibrionales</taxon>
        <taxon>Vibrionaceae</taxon>
        <taxon>Enterovibrio</taxon>
    </lineage>
</organism>
<gene>
    <name evidence="5" type="ORF">LRP50_11785</name>
</gene>
<dbReference type="NCBIfam" id="TIGR03863">
    <property type="entry name" value="PQQ_ABC_bind"/>
    <property type="match status" value="1"/>
</dbReference>
<dbReference type="Pfam" id="PF13458">
    <property type="entry name" value="Peripla_BP_6"/>
    <property type="match status" value="1"/>
</dbReference>
<feature type="transmembrane region" description="Helical" evidence="3">
    <location>
        <begin position="12"/>
        <end position="32"/>
    </location>
</feature>
<dbReference type="Proteomes" id="UP001149400">
    <property type="component" value="Unassembled WGS sequence"/>
</dbReference>
<comment type="caution">
    <text evidence="5">The sequence shown here is derived from an EMBL/GenBank/DDBJ whole genome shotgun (WGS) entry which is preliminary data.</text>
</comment>
<keyword evidence="3" id="KW-0472">Membrane</keyword>
<evidence type="ECO:0000256" key="3">
    <source>
        <dbReference type="SAM" id="Phobius"/>
    </source>
</evidence>
<keyword evidence="3" id="KW-1133">Transmembrane helix</keyword>
<name>A0ABT5R0M4_9GAMM</name>
<evidence type="ECO:0000313" key="5">
    <source>
        <dbReference type="EMBL" id="MDD1793813.1"/>
    </source>
</evidence>
<keyword evidence="3" id="KW-0812">Transmembrane</keyword>
<sequence length="401" mass="45156">MDRHDSQVRNHFTPWFISLIAMLFSFMSQASVNVDIGLLRQPVDTSTSAPVYLREPENNGEAGATLSISDANGTGKFLGQKYTLRVETNADNNQLSTTANQWYQSGVRFFLTDLDTPSFVALRQALPDDAVLLNVGNQDDALRTSTCLPNTLHSVLSYSMRADAIAQWLRVRRLNRVFLVTGTTPEDEAFLAAVKHTLNKFNHKVVAEKVWNFDTDLRRTASAELPVFTQASDYDVVWVIDESNLFGQHLPYNTWLPRPVVGTHGLRADGWHYVIEQWGAVQLQNRFSELFSRSMSAKDYAAWVAIRSINEAVTVSNTADANLLLPFILGSQFQLAAYKGRKLTYRPWNGQLRQTVPLFDDQALVTSAPFDGFLHPRNELDSLGVDRAQSQCRLYPSFDNE</sequence>
<dbReference type="SUPFAM" id="SSF53822">
    <property type="entry name" value="Periplasmic binding protein-like I"/>
    <property type="match status" value="1"/>
</dbReference>
<dbReference type="InterPro" id="IPR028081">
    <property type="entry name" value="Leu-bd"/>
</dbReference>
<dbReference type="InterPro" id="IPR028082">
    <property type="entry name" value="Peripla_BP_I"/>
</dbReference>
<dbReference type="InterPro" id="IPR022478">
    <property type="entry name" value="ABC_transptr_sub-bd_PQQ"/>
</dbReference>
<keyword evidence="2" id="KW-0732">Signal</keyword>
<comment type="similarity">
    <text evidence="1">Belongs to the leucine-binding protein family.</text>
</comment>
<dbReference type="Gene3D" id="3.40.50.2300">
    <property type="match status" value="2"/>
</dbReference>
<feature type="domain" description="Leucine-binding protein" evidence="4">
    <location>
        <begin position="60"/>
        <end position="215"/>
    </location>
</feature>
<protein>
    <submittedName>
        <fullName evidence="5">ABC transporter substrate-binding protein</fullName>
    </submittedName>
</protein>
<dbReference type="EMBL" id="JAJUBC010000012">
    <property type="protein sequence ID" value="MDD1793813.1"/>
    <property type="molecule type" value="Genomic_DNA"/>
</dbReference>
<evidence type="ECO:0000256" key="2">
    <source>
        <dbReference type="ARBA" id="ARBA00022729"/>
    </source>
</evidence>
<evidence type="ECO:0000256" key="1">
    <source>
        <dbReference type="ARBA" id="ARBA00010062"/>
    </source>
</evidence>
<proteinExistence type="inferred from homology"/>
<keyword evidence="6" id="KW-1185">Reference proteome</keyword>
<evidence type="ECO:0000259" key="4">
    <source>
        <dbReference type="Pfam" id="PF13458"/>
    </source>
</evidence>
<accession>A0ABT5R0M4</accession>
<reference evidence="5" key="1">
    <citation type="submission" date="2021-12" db="EMBL/GenBank/DDBJ databases">
        <title>Enterovibrio ZSDZ35 sp. nov. and Enterovibrio ZSDZ42 sp. nov., isolated from coastal seawater in Qingdao.</title>
        <authorList>
            <person name="Zhang P."/>
        </authorList>
    </citation>
    <scope>NUCLEOTIDE SEQUENCE</scope>
    <source>
        <strain evidence="5">ZSDZ42</strain>
    </source>
</reference>
<evidence type="ECO:0000313" key="6">
    <source>
        <dbReference type="Proteomes" id="UP001149400"/>
    </source>
</evidence>